<dbReference type="Pfam" id="PF16925">
    <property type="entry name" value="TetR_C_13"/>
    <property type="match status" value="1"/>
</dbReference>
<keyword evidence="1" id="KW-0805">Transcription regulation</keyword>
<evidence type="ECO:0000256" key="1">
    <source>
        <dbReference type="ARBA" id="ARBA00023015"/>
    </source>
</evidence>
<reference evidence="6 7" key="1">
    <citation type="journal article" date="2021" name="Int. J. Syst. Evol. Microbiol.">
        <title>Reticulibacter mediterranei gen. nov., sp. nov., within the new family Reticulibacteraceae fam. nov., and Ktedonospora formicarum gen. nov., sp. nov., Ktedonobacter robiniae sp. nov., Dictyobacter formicarum sp. nov. and Dictyobacter arantiisoli sp. nov., belonging to the class Ktedonobacteria.</title>
        <authorList>
            <person name="Yabe S."/>
            <person name="Zheng Y."/>
            <person name="Wang C.M."/>
            <person name="Sakai Y."/>
            <person name="Abe K."/>
            <person name="Yokota A."/>
            <person name="Donadio S."/>
            <person name="Cavaletti L."/>
            <person name="Monciardini P."/>
        </authorList>
    </citation>
    <scope>NUCLEOTIDE SEQUENCE [LARGE SCALE GENOMIC DNA]</scope>
    <source>
        <strain evidence="6 7">SOSP1-30</strain>
    </source>
</reference>
<dbReference type="InterPro" id="IPR009057">
    <property type="entry name" value="Homeodomain-like_sf"/>
</dbReference>
<keyword evidence="3" id="KW-0804">Transcription</keyword>
<keyword evidence="2 4" id="KW-0238">DNA-binding</keyword>
<sequence length="197" mass="21945">MSHRENSKELILERAVQMASVQGLNGLTIGRLAEALSLSKGGVCAHFPSKINLQVAAVGRAAQIFQQVVTVPALEKASGLPQLQALSDAWFEYLVARTFEGGCFFTNALLEVDDLENNEVREAVRRQYNRFIELVERCARDAVARGHFRSDLEIHQFAFEFLGIQFSTLAWRGLGRDTEMIAIAKKAMVDLFQRSAS</sequence>
<evidence type="ECO:0000256" key="3">
    <source>
        <dbReference type="ARBA" id="ARBA00023163"/>
    </source>
</evidence>
<name>A0ABQ3UW56_9CHLR</name>
<gene>
    <name evidence="6" type="ORF">KSB_53920</name>
</gene>
<dbReference type="PANTHER" id="PTHR47506:SF6">
    <property type="entry name" value="HTH-TYPE TRANSCRIPTIONAL REPRESSOR NEMR"/>
    <property type="match status" value="1"/>
</dbReference>
<dbReference type="RefSeq" id="WP_268887375.1">
    <property type="nucleotide sequence ID" value="NZ_BNJG01000002.1"/>
</dbReference>
<evidence type="ECO:0000313" key="7">
    <source>
        <dbReference type="Proteomes" id="UP000654345"/>
    </source>
</evidence>
<protein>
    <submittedName>
        <fullName evidence="6">TetR family transcriptional regulator</fullName>
    </submittedName>
</protein>
<keyword evidence="7" id="KW-1185">Reference proteome</keyword>
<feature type="DNA-binding region" description="H-T-H motif" evidence="4">
    <location>
        <begin position="28"/>
        <end position="47"/>
    </location>
</feature>
<dbReference type="EMBL" id="BNJG01000002">
    <property type="protein sequence ID" value="GHO56917.1"/>
    <property type="molecule type" value="Genomic_DNA"/>
</dbReference>
<dbReference type="Gene3D" id="1.10.357.10">
    <property type="entry name" value="Tetracycline Repressor, domain 2"/>
    <property type="match status" value="1"/>
</dbReference>
<dbReference type="Gene3D" id="1.10.10.60">
    <property type="entry name" value="Homeodomain-like"/>
    <property type="match status" value="1"/>
</dbReference>
<evidence type="ECO:0000256" key="2">
    <source>
        <dbReference type="ARBA" id="ARBA00023125"/>
    </source>
</evidence>
<dbReference type="PROSITE" id="PS50977">
    <property type="entry name" value="HTH_TETR_2"/>
    <property type="match status" value="1"/>
</dbReference>
<evidence type="ECO:0000256" key="4">
    <source>
        <dbReference type="PROSITE-ProRule" id="PRU00335"/>
    </source>
</evidence>
<dbReference type="InterPro" id="IPR001647">
    <property type="entry name" value="HTH_TetR"/>
</dbReference>
<evidence type="ECO:0000259" key="5">
    <source>
        <dbReference type="PROSITE" id="PS50977"/>
    </source>
</evidence>
<comment type="caution">
    <text evidence="6">The sequence shown here is derived from an EMBL/GenBank/DDBJ whole genome shotgun (WGS) entry which is preliminary data.</text>
</comment>
<accession>A0ABQ3UW56</accession>
<evidence type="ECO:0000313" key="6">
    <source>
        <dbReference type="EMBL" id="GHO56917.1"/>
    </source>
</evidence>
<dbReference type="Pfam" id="PF00440">
    <property type="entry name" value="TetR_N"/>
    <property type="match status" value="1"/>
</dbReference>
<dbReference type="PANTHER" id="PTHR47506">
    <property type="entry name" value="TRANSCRIPTIONAL REGULATORY PROTEIN"/>
    <property type="match status" value="1"/>
</dbReference>
<organism evidence="6 7">
    <name type="scientific">Ktedonobacter robiniae</name>
    <dbReference type="NCBI Taxonomy" id="2778365"/>
    <lineage>
        <taxon>Bacteria</taxon>
        <taxon>Bacillati</taxon>
        <taxon>Chloroflexota</taxon>
        <taxon>Ktedonobacteria</taxon>
        <taxon>Ktedonobacterales</taxon>
        <taxon>Ktedonobacteraceae</taxon>
        <taxon>Ktedonobacter</taxon>
    </lineage>
</organism>
<dbReference type="SUPFAM" id="SSF48498">
    <property type="entry name" value="Tetracyclin repressor-like, C-terminal domain"/>
    <property type="match status" value="1"/>
</dbReference>
<dbReference type="InterPro" id="IPR036271">
    <property type="entry name" value="Tet_transcr_reg_TetR-rel_C_sf"/>
</dbReference>
<dbReference type="Proteomes" id="UP000654345">
    <property type="component" value="Unassembled WGS sequence"/>
</dbReference>
<proteinExistence type="predicted"/>
<dbReference type="InterPro" id="IPR011075">
    <property type="entry name" value="TetR_C"/>
</dbReference>
<dbReference type="SUPFAM" id="SSF46689">
    <property type="entry name" value="Homeodomain-like"/>
    <property type="match status" value="1"/>
</dbReference>
<feature type="domain" description="HTH tetR-type" evidence="5">
    <location>
        <begin position="5"/>
        <end position="65"/>
    </location>
</feature>